<dbReference type="HOGENOM" id="CLU_1146644_0_0_7"/>
<feature type="compositionally biased region" description="Polar residues" evidence="1">
    <location>
        <begin position="186"/>
        <end position="198"/>
    </location>
</feature>
<sequence length="242" mass="23709">MKEILGSIAVAALLGVGCAHGQKQEARAETAPPQATVQGTGQTQPGGMAASERAPVLSCTAIKVGASSSSQRSQSLQEGPGTGGSAPVECVPSQSEGNTTVGQSSLGSEDSASTKAPNTTEGVGGAGNTEVKDDPAPMQPGHDSIGSAFQQDSAIVPPEERTQRDVVAPADIVPEQEGVGGAGNTDVGTSAAPAQSGQDALGKPAQKDAEPVAPELDTQSDPMPADTHFQDTGMGGAGGGGG</sequence>
<feature type="compositionally biased region" description="Polar residues" evidence="1">
    <location>
        <begin position="92"/>
        <end position="121"/>
    </location>
</feature>
<gene>
    <name evidence="2" type="ordered locus">STAUR_7620</name>
</gene>
<dbReference type="RefSeq" id="WP_013377939.1">
    <property type="nucleotide sequence ID" value="NC_014623.1"/>
</dbReference>
<evidence type="ECO:0000313" key="3">
    <source>
        <dbReference type="Proteomes" id="UP000001351"/>
    </source>
</evidence>
<dbReference type="Proteomes" id="UP000001351">
    <property type="component" value="Chromosome"/>
</dbReference>
<keyword evidence="3" id="KW-1185">Reference proteome</keyword>
<protein>
    <recommendedName>
        <fullName evidence="4">Lipoprotein</fullName>
    </recommendedName>
</protein>
<feature type="compositionally biased region" description="Gly residues" evidence="1">
    <location>
        <begin position="233"/>
        <end position="242"/>
    </location>
</feature>
<accession>E3FIM8</accession>
<feature type="compositionally biased region" description="Low complexity" evidence="1">
    <location>
        <begin position="32"/>
        <end position="50"/>
    </location>
</feature>
<dbReference type="AlphaFoldDB" id="E3FIM8"/>
<dbReference type="KEGG" id="sur:STAUR_7620"/>
<reference evidence="2 3" key="1">
    <citation type="journal article" date="2011" name="Mol. Biol. Evol.">
        <title>Comparative genomic analysis of fruiting body formation in Myxococcales.</title>
        <authorList>
            <person name="Huntley S."/>
            <person name="Hamann N."/>
            <person name="Wegener-Feldbrugge S."/>
            <person name="Treuner-Lange A."/>
            <person name="Kube M."/>
            <person name="Reinhardt R."/>
            <person name="Klages S."/>
            <person name="Muller R."/>
            <person name="Ronning C.M."/>
            <person name="Nierman W.C."/>
            <person name="Sogaard-Andersen L."/>
        </authorList>
    </citation>
    <scope>NUCLEOTIDE SEQUENCE [LARGE SCALE GENOMIC DNA]</scope>
    <source>
        <strain evidence="2 3">DW4/3-1</strain>
    </source>
</reference>
<dbReference type="STRING" id="378806.STAUR_7620"/>
<evidence type="ECO:0000313" key="2">
    <source>
        <dbReference type="EMBL" id="ADO75375.1"/>
    </source>
</evidence>
<evidence type="ECO:0008006" key="4">
    <source>
        <dbReference type="Google" id="ProtNLM"/>
    </source>
</evidence>
<dbReference type="EMBL" id="CP002271">
    <property type="protein sequence ID" value="ADO75375.1"/>
    <property type="molecule type" value="Genomic_DNA"/>
</dbReference>
<feature type="region of interest" description="Disordered" evidence="1">
    <location>
        <begin position="22"/>
        <end position="242"/>
    </location>
</feature>
<proteinExistence type="predicted"/>
<organism evidence="2 3">
    <name type="scientific">Stigmatella aurantiaca (strain DW4/3-1)</name>
    <dbReference type="NCBI Taxonomy" id="378806"/>
    <lineage>
        <taxon>Bacteria</taxon>
        <taxon>Pseudomonadati</taxon>
        <taxon>Myxococcota</taxon>
        <taxon>Myxococcia</taxon>
        <taxon>Myxococcales</taxon>
        <taxon>Cystobacterineae</taxon>
        <taxon>Archangiaceae</taxon>
        <taxon>Stigmatella</taxon>
    </lineage>
</organism>
<name>E3FIM8_STIAD</name>
<feature type="compositionally biased region" description="Low complexity" evidence="1">
    <location>
        <begin position="67"/>
        <end position="77"/>
    </location>
</feature>
<evidence type="ECO:0000256" key="1">
    <source>
        <dbReference type="SAM" id="MobiDB-lite"/>
    </source>
</evidence>
<dbReference type="PROSITE" id="PS51257">
    <property type="entry name" value="PROKAR_LIPOPROTEIN"/>
    <property type="match status" value="1"/>
</dbReference>